<evidence type="ECO:0000256" key="6">
    <source>
        <dbReference type="ARBA" id="ARBA00022538"/>
    </source>
</evidence>
<feature type="transmembrane region" description="Helical" evidence="13">
    <location>
        <begin position="389"/>
        <end position="412"/>
    </location>
</feature>
<keyword evidence="11 13" id="KW-0472">Membrane</keyword>
<evidence type="ECO:0000313" key="15">
    <source>
        <dbReference type="Proteomes" id="UP000198943"/>
    </source>
</evidence>
<dbReference type="PANTHER" id="PTHR32024">
    <property type="entry name" value="TRK SYSTEM POTASSIUM UPTAKE PROTEIN TRKG-RELATED"/>
    <property type="match status" value="1"/>
</dbReference>
<evidence type="ECO:0000313" key="14">
    <source>
        <dbReference type="EMBL" id="SDC15072.1"/>
    </source>
</evidence>
<evidence type="ECO:0000256" key="12">
    <source>
        <dbReference type="PIRSR" id="PIRSR006247-1"/>
    </source>
</evidence>
<feature type="binding site" evidence="12">
    <location>
        <position position="220"/>
    </location>
    <ligand>
        <name>K(+)</name>
        <dbReference type="ChEBI" id="CHEBI:29103"/>
    </ligand>
</feature>
<accession>A0A1G6J868</accession>
<feature type="transmembrane region" description="Helical" evidence="13">
    <location>
        <begin position="455"/>
        <end position="475"/>
    </location>
</feature>
<keyword evidence="8 12" id="KW-0630">Potassium</keyword>
<evidence type="ECO:0000256" key="1">
    <source>
        <dbReference type="ARBA" id="ARBA00004429"/>
    </source>
</evidence>
<feature type="binding site" evidence="12">
    <location>
        <position position="314"/>
    </location>
    <ligand>
        <name>K(+)</name>
        <dbReference type="ChEBI" id="CHEBI:29103"/>
    </ligand>
</feature>
<keyword evidence="15" id="KW-1185">Reference proteome</keyword>
<feature type="transmembrane region" description="Helical" evidence="13">
    <location>
        <begin position="183"/>
        <end position="201"/>
    </location>
</feature>
<dbReference type="AlphaFoldDB" id="A0A1G6J868"/>
<keyword evidence="9 13" id="KW-1133">Transmembrane helix</keyword>
<evidence type="ECO:0000256" key="10">
    <source>
        <dbReference type="ARBA" id="ARBA00023065"/>
    </source>
</evidence>
<evidence type="ECO:0000256" key="11">
    <source>
        <dbReference type="ARBA" id="ARBA00023136"/>
    </source>
</evidence>
<dbReference type="InterPro" id="IPR004772">
    <property type="entry name" value="TrkH"/>
</dbReference>
<feature type="transmembrane region" description="Helical" evidence="13">
    <location>
        <begin position="133"/>
        <end position="150"/>
    </location>
</feature>
<evidence type="ECO:0000256" key="5">
    <source>
        <dbReference type="ARBA" id="ARBA00022519"/>
    </source>
</evidence>
<keyword evidence="7 13" id="KW-0812">Transmembrane</keyword>
<evidence type="ECO:0000256" key="13">
    <source>
        <dbReference type="SAM" id="Phobius"/>
    </source>
</evidence>
<dbReference type="OrthoDB" id="9810952at2"/>
<dbReference type="Proteomes" id="UP000198943">
    <property type="component" value="Unassembled WGS sequence"/>
</dbReference>
<dbReference type="GO" id="GO:0005886">
    <property type="term" value="C:plasma membrane"/>
    <property type="evidence" value="ECO:0007669"/>
    <property type="project" value="UniProtKB-SubCell"/>
</dbReference>
<evidence type="ECO:0000256" key="8">
    <source>
        <dbReference type="ARBA" id="ARBA00022958"/>
    </source>
</evidence>
<dbReference type="GO" id="GO:0015379">
    <property type="term" value="F:potassium:chloride symporter activity"/>
    <property type="evidence" value="ECO:0007669"/>
    <property type="project" value="InterPro"/>
</dbReference>
<dbReference type="GO" id="GO:0046872">
    <property type="term" value="F:metal ion binding"/>
    <property type="evidence" value="ECO:0007669"/>
    <property type="project" value="UniProtKB-KW"/>
</dbReference>
<evidence type="ECO:0000256" key="7">
    <source>
        <dbReference type="ARBA" id="ARBA00022692"/>
    </source>
</evidence>
<keyword evidence="12" id="KW-0479">Metal-binding</keyword>
<feature type="binding site" evidence="12">
    <location>
        <position position="111"/>
    </location>
    <ligand>
        <name>K(+)</name>
        <dbReference type="ChEBI" id="CHEBI:29103"/>
    </ligand>
</feature>
<feature type="transmembrane region" description="Helical" evidence="13">
    <location>
        <begin position="276"/>
        <end position="295"/>
    </location>
</feature>
<gene>
    <name evidence="14" type="ORF">SAMN04487864_1034</name>
</gene>
<feature type="transmembrane region" description="Helical" evidence="13">
    <location>
        <begin position="7"/>
        <end position="28"/>
    </location>
</feature>
<comment type="similarity">
    <text evidence="2">Belongs to the TrkH potassium transport family.</text>
</comment>
<dbReference type="PIRSF" id="PIRSF006247">
    <property type="entry name" value="TrkH"/>
    <property type="match status" value="1"/>
</dbReference>
<comment type="subcellular location">
    <subcellularLocation>
        <location evidence="1">Cell inner membrane</location>
        <topology evidence="1">Multi-pass membrane protein</topology>
    </subcellularLocation>
</comment>
<feature type="binding site" evidence="12">
    <location>
        <position position="112"/>
    </location>
    <ligand>
        <name>K(+)</name>
        <dbReference type="ChEBI" id="CHEBI:29103"/>
    </ligand>
</feature>
<feature type="transmembrane region" description="Helical" evidence="13">
    <location>
        <begin position="73"/>
        <end position="96"/>
    </location>
</feature>
<keyword evidence="6" id="KW-0633">Potassium transport</keyword>
<feature type="binding site" evidence="12">
    <location>
        <position position="315"/>
    </location>
    <ligand>
        <name>K(+)</name>
        <dbReference type="ChEBI" id="CHEBI:29103"/>
    </ligand>
</feature>
<feature type="transmembrane region" description="Helical" evidence="13">
    <location>
        <begin position="34"/>
        <end position="53"/>
    </location>
</feature>
<keyword evidence="5" id="KW-0997">Cell inner membrane</keyword>
<organism evidence="14 15">
    <name type="scientific">Succiniclasticum ruminis</name>
    <dbReference type="NCBI Taxonomy" id="40841"/>
    <lineage>
        <taxon>Bacteria</taxon>
        <taxon>Bacillati</taxon>
        <taxon>Bacillota</taxon>
        <taxon>Negativicutes</taxon>
        <taxon>Acidaminococcales</taxon>
        <taxon>Acidaminococcaceae</taxon>
        <taxon>Succiniclasticum</taxon>
    </lineage>
</organism>
<sequence>MNGKVILYLMGKILYFLGVVFAVPMFLGLGYQDVGAIIFAVCMIASFLIGFLFQKLGTKITEQYNLTNREGILTVVSTWLIAVCFSSVPFLAAGMLGPVDAFFEAMSGLTTTGATVLPDIEIWPRSLLFWRVWMHWIGGLGIIVIFIALLPRISGGAAHLFNAESSGFEGERLLPRLQKTAQALFQIYIFITGCTAILLLFCGLDLYDAVVHAISAVGTGGFSSYNDSIVHFKSLSVELVLGCAMFFAGGNFSLYFKVKRNGPGVLLKDDEFRCYLFMYLTLVTLVTVSLAAYGFSPFRGLREAFFQVASFVSTTGYVSADFDQWPTFPKLCLMLLYFTGACAGSTSGGIKISRFIVLARGVKEGVVKALHPQESRPILFNGHKIENSVFALVLSFFFTYIGIFVLVSIAVVSTGVDIQTAVTAVLACLSSIGPGFGPVVGATGNFAPLPSAAKLMLAFTMLLGRLEMYTLLILFHRKFWNGRSRW</sequence>
<dbReference type="PANTHER" id="PTHR32024:SF2">
    <property type="entry name" value="TRK SYSTEM POTASSIUM UPTAKE PROTEIN TRKG-RELATED"/>
    <property type="match status" value="1"/>
</dbReference>
<keyword evidence="4" id="KW-1003">Cell membrane</keyword>
<dbReference type="EMBL" id="FMYW01000003">
    <property type="protein sequence ID" value="SDC15072.1"/>
    <property type="molecule type" value="Genomic_DNA"/>
</dbReference>
<evidence type="ECO:0000256" key="2">
    <source>
        <dbReference type="ARBA" id="ARBA00009137"/>
    </source>
</evidence>
<name>A0A1G6J868_9FIRM</name>
<evidence type="ECO:0000256" key="9">
    <source>
        <dbReference type="ARBA" id="ARBA00022989"/>
    </source>
</evidence>
<keyword evidence="10" id="KW-0406">Ion transport</keyword>
<proteinExistence type="inferred from homology"/>
<evidence type="ECO:0000256" key="4">
    <source>
        <dbReference type="ARBA" id="ARBA00022475"/>
    </source>
</evidence>
<feature type="transmembrane region" description="Helical" evidence="13">
    <location>
        <begin position="237"/>
        <end position="256"/>
    </location>
</feature>
<dbReference type="InterPro" id="IPR003445">
    <property type="entry name" value="Cat_transpt"/>
</dbReference>
<protein>
    <submittedName>
        <fullName evidence="14">Trk system potassium uptake protein TrkH</fullName>
    </submittedName>
</protein>
<reference evidence="15" key="1">
    <citation type="submission" date="2016-10" db="EMBL/GenBank/DDBJ databases">
        <authorList>
            <person name="Varghese N."/>
            <person name="Submissions S."/>
        </authorList>
    </citation>
    <scope>NUCLEOTIDE SEQUENCE [LARGE SCALE GENOMIC DNA]</scope>
    <source>
        <strain evidence="15">DSM 11005</strain>
    </source>
</reference>
<dbReference type="Pfam" id="PF02386">
    <property type="entry name" value="TrkH"/>
    <property type="match status" value="1"/>
</dbReference>
<dbReference type="RefSeq" id="WP_093729465.1">
    <property type="nucleotide sequence ID" value="NZ_FMYW01000003.1"/>
</dbReference>
<keyword evidence="3" id="KW-0813">Transport</keyword>
<evidence type="ECO:0000256" key="3">
    <source>
        <dbReference type="ARBA" id="ARBA00022448"/>
    </source>
</evidence>